<reference evidence="3" key="1">
    <citation type="submission" date="2016-09" db="EMBL/GenBank/DDBJ databases">
        <authorList>
            <person name="Jeantristanb JTB J.-T."/>
            <person name="Ricardo R."/>
        </authorList>
    </citation>
    <scope>NUCLEOTIDE SEQUENCE [LARGE SCALE GENOMIC DNA]</scope>
</reference>
<sequence length="205" mass="23113">MSAHRPLCYKATKIVADVLRTQGPLTTQSLYDIVHSTHPASLPARPLPNRYLTGHSRDVASVMRMRREHRQADDLPREAEDTDGTWSMAYLKRKVLAGMQEKGQVVKMTKIKWDKLRGVEATKEQLTTTTEGSTTTDSASTKQATKKLQNHEKKSADTHFWVLMDQIVEEGIVLPQKREPAASTGRRSSTSRPTTTRGKVNQDRF</sequence>
<evidence type="ECO:0000313" key="2">
    <source>
        <dbReference type="EMBL" id="SCV67037.1"/>
    </source>
</evidence>
<gene>
    <name evidence="2" type="ORF">BQ2448_5683</name>
</gene>
<accession>A0A238F1W6</accession>
<protein>
    <submittedName>
        <fullName evidence="2">BQ2448_5683 protein</fullName>
    </submittedName>
</protein>
<dbReference type="OrthoDB" id="2535804at2759"/>
<dbReference type="EMBL" id="FMSP01000001">
    <property type="protein sequence ID" value="SCV67037.1"/>
    <property type="molecule type" value="Genomic_DNA"/>
</dbReference>
<keyword evidence="3" id="KW-1185">Reference proteome</keyword>
<proteinExistence type="predicted"/>
<dbReference type="AlphaFoldDB" id="A0A238F1W6"/>
<feature type="compositionally biased region" description="Low complexity" evidence="1">
    <location>
        <begin position="181"/>
        <end position="198"/>
    </location>
</feature>
<feature type="compositionally biased region" description="Low complexity" evidence="1">
    <location>
        <begin position="127"/>
        <end position="141"/>
    </location>
</feature>
<name>A0A238F1W6_9BASI</name>
<feature type="region of interest" description="Disordered" evidence="1">
    <location>
        <begin position="174"/>
        <end position="205"/>
    </location>
</feature>
<evidence type="ECO:0000313" key="3">
    <source>
        <dbReference type="Proteomes" id="UP000198372"/>
    </source>
</evidence>
<dbReference type="Proteomes" id="UP000198372">
    <property type="component" value="Unassembled WGS sequence"/>
</dbReference>
<feature type="region of interest" description="Disordered" evidence="1">
    <location>
        <begin position="123"/>
        <end position="154"/>
    </location>
</feature>
<evidence type="ECO:0000256" key="1">
    <source>
        <dbReference type="SAM" id="MobiDB-lite"/>
    </source>
</evidence>
<organism evidence="2 3">
    <name type="scientific">Microbotryum intermedium</name>
    <dbReference type="NCBI Taxonomy" id="269621"/>
    <lineage>
        <taxon>Eukaryota</taxon>
        <taxon>Fungi</taxon>
        <taxon>Dikarya</taxon>
        <taxon>Basidiomycota</taxon>
        <taxon>Pucciniomycotina</taxon>
        <taxon>Microbotryomycetes</taxon>
        <taxon>Microbotryales</taxon>
        <taxon>Microbotryaceae</taxon>
        <taxon>Microbotryum</taxon>
    </lineage>
</organism>